<dbReference type="Gene3D" id="3.40.710.10">
    <property type="entry name" value="DD-peptidase/beta-lactamase superfamily"/>
    <property type="match status" value="1"/>
</dbReference>
<dbReference type="PANTHER" id="PTHR43283">
    <property type="entry name" value="BETA-LACTAMASE-RELATED"/>
    <property type="match status" value="1"/>
</dbReference>
<dbReference type="GO" id="GO:0016787">
    <property type="term" value="F:hydrolase activity"/>
    <property type="evidence" value="ECO:0007669"/>
    <property type="project" value="UniProtKB-KW"/>
</dbReference>
<dbReference type="InterPro" id="IPR012338">
    <property type="entry name" value="Beta-lactam/transpept-like"/>
</dbReference>
<organism evidence="3 4">
    <name type="scientific">Congregibacter variabilis</name>
    <dbReference type="NCBI Taxonomy" id="3081200"/>
    <lineage>
        <taxon>Bacteria</taxon>
        <taxon>Pseudomonadati</taxon>
        <taxon>Pseudomonadota</taxon>
        <taxon>Gammaproteobacteria</taxon>
        <taxon>Cellvibrionales</taxon>
        <taxon>Halieaceae</taxon>
        <taxon>Congregibacter</taxon>
    </lineage>
</organism>
<keyword evidence="3" id="KW-0378">Hydrolase</keyword>
<dbReference type="InterPro" id="IPR001466">
    <property type="entry name" value="Beta-lactam-related"/>
</dbReference>
<dbReference type="InterPro" id="IPR050789">
    <property type="entry name" value="Diverse_Enzym_Activities"/>
</dbReference>
<dbReference type="PANTHER" id="PTHR43283:SF3">
    <property type="entry name" value="BETA-LACTAMASE FAMILY PROTEIN (AFU_ORTHOLOGUE AFUA_5G07500)"/>
    <property type="match status" value="1"/>
</dbReference>
<evidence type="ECO:0000313" key="3">
    <source>
        <dbReference type="EMBL" id="WOJ94047.1"/>
    </source>
</evidence>
<keyword evidence="1" id="KW-0732">Signal</keyword>
<feature type="chain" id="PRO_5046605939" evidence="1">
    <location>
        <begin position="28"/>
        <end position="441"/>
    </location>
</feature>
<dbReference type="Proteomes" id="UP001626537">
    <property type="component" value="Chromosome"/>
</dbReference>
<evidence type="ECO:0000259" key="2">
    <source>
        <dbReference type="Pfam" id="PF00144"/>
    </source>
</evidence>
<evidence type="ECO:0000313" key="4">
    <source>
        <dbReference type="Proteomes" id="UP001626537"/>
    </source>
</evidence>
<dbReference type="EMBL" id="CP136864">
    <property type="protein sequence ID" value="WOJ94047.1"/>
    <property type="molecule type" value="Genomic_DNA"/>
</dbReference>
<gene>
    <name evidence="3" type="ORF">R0135_02485</name>
</gene>
<proteinExistence type="predicted"/>
<keyword evidence="4" id="KW-1185">Reference proteome</keyword>
<name>A0ABZ0I3H8_9GAMM</name>
<protein>
    <submittedName>
        <fullName evidence="3">Serine hydrolase domain-containing protein</fullName>
        <ecNumber evidence="3">3.1.1.103</ecNumber>
    </submittedName>
</protein>
<accession>A0ABZ0I3H8</accession>
<sequence length="441" mass="47733">MQQKSLVSALFACLISACLLVAQVVIADGSPQPMAIPSASPAREGFSGERLARINDRMEEAVSEGIMVGAHGVIARNGTIVFDETWGMADREAGKPMTDDALFRIYSMSKPITAVALMMLYEEGHFLLEDPVSKYIPELQGLVLAQEDQNGDVLNKAPYRQPSIGDVLSHTAGMTYGIFGNTAVDKLYREADLLRAPDLTEFSKRLGTLPLLFQPGSRWHYSVSVDVQGYLVEVLSGQPFGDFLQERIFGPLGMTDTFFVVPEAKQSRLATLYSPKGTVMDWNTPWQFTAETELVPADPELTRPYLDGSLFQSGGGGLVSSTADYLRFALMLANGGSLNGAQLLSPKTVEHMRKNHLGDADSSGLWGMDGFGLGVGIIESTAGKSGELGADNAYGWGGAAGTNFWVDPEDNIVGLFMVQSVPHQTPLAKKFRVLTYQALMD</sequence>
<feature type="domain" description="Beta-lactamase-related" evidence="2">
    <location>
        <begin position="57"/>
        <end position="423"/>
    </location>
</feature>
<dbReference type="SUPFAM" id="SSF56601">
    <property type="entry name" value="beta-lactamase/transpeptidase-like"/>
    <property type="match status" value="1"/>
</dbReference>
<dbReference type="RefSeq" id="WP_407348686.1">
    <property type="nucleotide sequence ID" value="NZ_CP136864.1"/>
</dbReference>
<dbReference type="Pfam" id="PF00144">
    <property type="entry name" value="Beta-lactamase"/>
    <property type="match status" value="1"/>
</dbReference>
<evidence type="ECO:0000256" key="1">
    <source>
        <dbReference type="SAM" id="SignalP"/>
    </source>
</evidence>
<dbReference type="EC" id="3.1.1.103" evidence="3"/>
<reference evidence="3 4" key="1">
    <citation type="submission" date="2023-10" db="EMBL/GenBank/DDBJ databases">
        <title>Two novel species belonging to the OM43/NOR5 clade.</title>
        <authorList>
            <person name="Park M."/>
        </authorList>
    </citation>
    <scope>NUCLEOTIDE SEQUENCE [LARGE SCALE GENOMIC DNA]</scope>
    <source>
        <strain evidence="3 4">IMCC43200</strain>
    </source>
</reference>
<feature type="signal peptide" evidence="1">
    <location>
        <begin position="1"/>
        <end position="27"/>
    </location>
</feature>
<dbReference type="PROSITE" id="PS51257">
    <property type="entry name" value="PROKAR_LIPOPROTEIN"/>
    <property type="match status" value="1"/>
</dbReference>